<organism evidence="2 3">
    <name type="scientific">Candidatus Defluviibacterium haderslevense</name>
    <dbReference type="NCBI Taxonomy" id="2981993"/>
    <lineage>
        <taxon>Bacteria</taxon>
        <taxon>Pseudomonadati</taxon>
        <taxon>Bacteroidota</taxon>
        <taxon>Saprospiria</taxon>
        <taxon>Saprospirales</taxon>
        <taxon>Saprospiraceae</taxon>
        <taxon>Candidatus Defluviibacterium</taxon>
    </lineage>
</organism>
<name>A0A9D7SBV5_9BACT</name>
<gene>
    <name evidence="2" type="ORF">IPO85_16595</name>
</gene>
<sequence>MSNKRCFGYLFFGLLICNLIQAQSNTFSKLYPLIPLLSSTFTSIEIDDNSYYVIGVGSIDAPGYPAASLFMRTNLNGEIEKFSSIIDTNNNFETWFQSLVMDHDGNLVTHGVSLNPKDSNFLSFIKYNKDGELILLKTFSASQIRMFEMSHCMKKNERDEYYMTVRSNPDEYNSSFFNFKLDKNGNILWKREFKMNALNCSLIRMALTLNGFIIGVTISPDSYPQKNGINQYAILSFDSIGNVLWENIPTVRKIGLEHMVVLK</sequence>
<reference evidence="2 3" key="1">
    <citation type="submission" date="2020-10" db="EMBL/GenBank/DDBJ databases">
        <title>Connecting structure to function with the recovery of over 1000 high-quality activated sludge metagenome-assembled genomes encoding full-length rRNA genes using long-read sequencing.</title>
        <authorList>
            <person name="Singleton C.M."/>
            <person name="Petriglieri F."/>
            <person name="Kristensen J.M."/>
            <person name="Kirkegaard R.H."/>
            <person name="Michaelsen T.Y."/>
            <person name="Andersen M.H."/>
            <person name="Karst S.M."/>
            <person name="Dueholm M.S."/>
            <person name="Nielsen P.H."/>
            <person name="Albertsen M."/>
        </authorList>
    </citation>
    <scope>NUCLEOTIDE SEQUENCE [LARGE SCALE GENOMIC DNA]</scope>
    <source>
        <strain evidence="2">Ribe_18-Q3-R11-54_BAT3C.373</strain>
    </source>
</reference>
<dbReference type="Proteomes" id="UP000808349">
    <property type="component" value="Unassembled WGS sequence"/>
</dbReference>
<protein>
    <recommendedName>
        <fullName evidence="4">Phytase-like domain-containing protein</fullName>
    </recommendedName>
</protein>
<feature type="signal peptide" evidence="1">
    <location>
        <begin position="1"/>
        <end position="22"/>
    </location>
</feature>
<feature type="chain" id="PRO_5039489753" description="Phytase-like domain-containing protein" evidence="1">
    <location>
        <begin position="23"/>
        <end position="263"/>
    </location>
</feature>
<accession>A0A9D7SBV5</accession>
<dbReference type="AlphaFoldDB" id="A0A9D7SBV5"/>
<proteinExistence type="predicted"/>
<comment type="caution">
    <text evidence="2">The sequence shown here is derived from an EMBL/GenBank/DDBJ whole genome shotgun (WGS) entry which is preliminary data.</text>
</comment>
<evidence type="ECO:0008006" key="4">
    <source>
        <dbReference type="Google" id="ProtNLM"/>
    </source>
</evidence>
<evidence type="ECO:0000256" key="1">
    <source>
        <dbReference type="SAM" id="SignalP"/>
    </source>
</evidence>
<evidence type="ECO:0000313" key="2">
    <source>
        <dbReference type="EMBL" id="MBK9719099.1"/>
    </source>
</evidence>
<keyword evidence="1" id="KW-0732">Signal</keyword>
<evidence type="ECO:0000313" key="3">
    <source>
        <dbReference type="Proteomes" id="UP000808349"/>
    </source>
</evidence>
<dbReference type="EMBL" id="JADKFW010000015">
    <property type="protein sequence ID" value="MBK9719099.1"/>
    <property type="molecule type" value="Genomic_DNA"/>
</dbReference>